<keyword evidence="3 8" id="KW-0813">Transport</keyword>
<dbReference type="InterPro" id="IPR011701">
    <property type="entry name" value="MFS"/>
</dbReference>
<evidence type="ECO:0000256" key="7">
    <source>
        <dbReference type="ARBA" id="ARBA00023136"/>
    </source>
</evidence>
<evidence type="ECO:0000256" key="5">
    <source>
        <dbReference type="ARBA" id="ARBA00022692"/>
    </source>
</evidence>
<dbReference type="NCBIfam" id="TIGR00710">
    <property type="entry name" value="efflux_Bcr_CflA"/>
    <property type="match status" value="1"/>
</dbReference>
<dbReference type="Gene3D" id="1.20.1720.10">
    <property type="entry name" value="Multidrug resistance protein D"/>
    <property type="match status" value="1"/>
</dbReference>
<comment type="subcellular location">
    <subcellularLocation>
        <location evidence="8">Cell inner membrane</location>
        <topology evidence="8">Multi-pass membrane protein</topology>
    </subcellularLocation>
    <subcellularLocation>
        <location evidence="1">Cell membrane</location>
        <topology evidence="1">Multi-pass membrane protein</topology>
    </subcellularLocation>
</comment>
<feature type="transmembrane region" description="Helical" evidence="8">
    <location>
        <begin position="391"/>
        <end position="409"/>
    </location>
</feature>
<feature type="domain" description="Major facilitator superfamily (MFS) profile" evidence="9">
    <location>
        <begin position="29"/>
        <end position="413"/>
    </location>
</feature>
<feature type="transmembrane region" description="Helical" evidence="8">
    <location>
        <begin position="94"/>
        <end position="112"/>
    </location>
</feature>
<feature type="transmembrane region" description="Helical" evidence="8">
    <location>
        <begin position="233"/>
        <end position="259"/>
    </location>
</feature>
<feature type="transmembrane region" description="Helical" evidence="8">
    <location>
        <begin position="30"/>
        <end position="50"/>
    </location>
</feature>
<dbReference type="GO" id="GO:0042910">
    <property type="term" value="F:xenobiotic transmembrane transporter activity"/>
    <property type="evidence" value="ECO:0007669"/>
    <property type="project" value="InterPro"/>
</dbReference>
<evidence type="ECO:0000313" key="10">
    <source>
        <dbReference type="EMBL" id="PYY69614.1"/>
    </source>
</evidence>
<dbReference type="Proteomes" id="UP000247437">
    <property type="component" value="Unassembled WGS sequence"/>
</dbReference>
<reference evidence="10 11" key="1">
    <citation type="journal article" date="2018" name="Appl. Microbiol. Biotechnol.">
        <title>Characterization of the caprolactam degradation pathway in Pseudomonas jessenii using mass spectrometry-based proteomics.</title>
        <authorList>
            <person name="Otzen M."/>
            <person name="Palacio C."/>
            <person name="Janssen D.B."/>
        </authorList>
    </citation>
    <scope>NUCLEOTIDE SEQUENCE [LARGE SCALE GENOMIC DNA]</scope>
    <source>
        <strain evidence="10 11">GO3</strain>
    </source>
</reference>
<keyword evidence="4" id="KW-1003">Cell membrane</keyword>
<dbReference type="PROSITE" id="PS50850">
    <property type="entry name" value="MFS"/>
    <property type="match status" value="1"/>
</dbReference>
<evidence type="ECO:0000256" key="1">
    <source>
        <dbReference type="ARBA" id="ARBA00004651"/>
    </source>
</evidence>
<proteinExistence type="inferred from homology"/>
<dbReference type="InterPro" id="IPR050189">
    <property type="entry name" value="MFS_Efflux_Transporters"/>
</dbReference>
<evidence type="ECO:0000256" key="6">
    <source>
        <dbReference type="ARBA" id="ARBA00022989"/>
    </source>
</evidence>
<dbReference type="InterPro" id="IPR020846">
    <property type="entry name" value="MFS_dom"/>
</dbReference>
<dbReference type="PANTHER" id="PTHR43124:SF3">
    <property type="entry name" value="CHLORAMPHENICOL EFFLUX PUMP RV0191"/>
    <property type="match status" value="1"/>
</dbReference>
<dbReference type="AlphaFoldDB" id="A0A2W0F4E4"/>
<dbReference type="PANTHER" id="PTHR43124">
    <property type="entry name" value="PURINE EFFLUX PUMP PBUE"/>
    <property type="match status" value="1"/>
</dbReference>
<name>A0A2W0F4E4_PSEJE</name>
<accession>A0A2W0F4E4</accession>
<protein>
    <recommendedName>
        <fullName evidence="8">Bcr/CflA family efflux transporter</fullName>
    </recommendedName>
</protein>
<feature type="transmembrane region" description="Helical" evidence="8">
    <location>
        <begin position="184"/>
        <end position="203"/>
    </location>
</feature>
<dbReference type="InterPro" id="IPR036259">
    <property type="entry name" value="MFS_trans_sf"/>
</dbReference>
<feature type="transmembrane region" description="Helical" evidence="8">
    <location>
        <begin position="62"/>
        <end position="82"/>
    </location>
</feature>
<dbReference type="EMBL" id="PDLL01000176">
    <property type="protein sequence ID" value="PYY69614.1"/>
    <property type="molecule type" value="Genomic_DNA"/>
</dbReference>
<dbReference type="CDD" id="cd17320">
    <property type="entry name" value="MFS_MdfA_MDR_like"/>
    <property type="match status" value="1"/>
</dbReference>
<feature type="transmembrane region" description="Helical" evidence="8">
    <location>
        <begin position="327"/>
        <end position="352"/>
    </location>
</feature>
<keyword evidence="6 8" id="KW-1133">Transmembrane helix</keyword>
<gene>
    <name evidence="10" type="ORF">CRX42_15665</name>
</gene>
<evidence type="ECO:0000256" key="4">
    <source>
        <dbReference type="ARBA" id="ARBA00022475"/>
    </source>
</evidence>
<dbReference type="Pfam" id="PF07690">
    <property type="entry name" value="MFS_1"/>
    <property type="match status" value="1"/>
</dbReference>
<comment type="caution">
    <text evidence="10">The sequence shown here is derived from an EMBL/GenBank/DDBJ whole genome shotgun (WGS) entry which is preliminary data.</text>
</comment>
<evidence type="ECO:0000259" key="9">
    <source>
        <dbReference type="PROSITE" id="PS50850"/>
    </source>
</evidence>
<evidence type="ECO:0000313" key="11">
    <source>
        <dbReference type="Proteomes" id="UP000247437"/>
    </source>
</evidence>
<comment type="similarity">
    <text evidence="2 8">Belongs to the major facilitator superfamily. Bcr/CmlA family.</text>
</comment>
<sequence>MRNLLAGSGIPLPGPFFVNIRSLAMPKTMVLLLAALGMIGSLAIDTYLPALPTMAHSFSVSALRMQQTLSVFLFAFALMMLLHGSLSDRFGRRPVILIALLVFSVGCLLASMAESYEILLISRGLQGLAAGAGAVVGRAMIQDMAEGNAAVKAMSQVNMTFALAPAVAPILGGWLLFYAGWRSIFVFLGVFAILLWLACLRWLPESLPKNRRSNGNLKAQSTIFATALRDRRFLLLTLAGGLAFVVFSIYIGAAAPFVIEILHQNETAFGWLFVPLVTGMITGSAIGARLVGRWGRCTLITRGYVMMITASSLGVIGFLTWPASLPWAVIPLIFGTMGFAWVAPGLTVSALAPWSDNRGMASSLLTALQTLIFALFSSVVAPLVAGQAWTLSLTVLLASLLSLVCWRLAQKNPDTQIVSNPSKTQGDTI</sequence>
<dbReference type="GO" id="GO:1990961">
    <property type="term" value="P:xenobiotic detoxification by transmembrane export across the plasma membrane"/>
    <property type="evidence" value="ECO:0007669"/>
    <property type="project" value="InterPro"/>
</dbReference>
<dbReference type="InterPro" id="IPR004812">
    <property type="entry name" value="Efflux_drug-R_Bcr/CmlA"/>
</dbReference>
<evidence type="ECO:0000256" key="3">
    <source>
        <dbReference type="ARBA" id="ARBA00022448"/>
    </source>
</evidence>
<dbReference type="SUPFAM" id="SSF103473">
    <property type="entry name" value="MFS general substrate transporter"/>
    <property type="match status" value="1"/>
</dbReference>
<dbReference type="GO" id="GO:0005886">
    <property type="term" value="C:plasma membrane"/>
    <property type="evidence" value="ECO:0007669"/>
    <property type="project" value="UniProtKB-SubCell"/>
</dbReference>
<feature type="transmembrane region" description="Helical" evidence="8">
    <location>
        <begin position="157"/>
        <end position="178"/>
    </location>
</feature>
<organism evidence="10 11">
    <name type="scientific">Pseudomonas jessenii</name>
    <dbReference type="NCBI Taxonomy" id="77298"/>
    <lineage>
        <taxon>Bacteria</taxon>
        <taxon>Pseudomonadati</taxon>
        <taxon>Pseudomonadota</taxon>
        <taxon>Gammaproteobacteria</taxon>
        <taxon>Pseudomonadales</taxon>
        <taxon>Pseudomonadaceae</taxon>
        <taxon>Pseudomonas</taxon>
    </lineage>
</organism>
<keyword evidence="5 8" id="KW-0812">Transmembrane</keyword>
<feature type="transmembrane region" description="Helical" evidence="8">
    <location>
        <begin position="118"/>
        <end position="136"/>
    </location>
</feature>
<keyword evidence="8" id="KW-0997">Cell inner membrane</keyword>
<keyword evidence="7 8" id="KW-0472">Membrane</keyword>
<feature type="transmembrane region" description="Helical" evidence="8">
    <location>
        <begin position="303"/>
        <end position="321"/>
    </location>
</feature>
<evidence type="ECO:0000256" key="8">
    <source>
        <dbReference type="RuleBase" id="RU365088"/>
    </source>
</evidence>
<evidence type="ECO:0000256" key="2">
    <source>
        <dbReference type="ARBA" id="ARBA00006236"/>
    </source>
</evidence>
<dbReference type="OrthoDB" id="9814303at2"/>
<feature type="transmembrane region" description="Helical" evidence="8">
    <location>
        <begin position="271"/>
        <end position="291"/>
    </location>
</feature>
<feature type="transmembrane region" description="Helical" evidence="8">
    <location>
        <begin position="364"/>
        <end position="385"/>
    </location>
</feature>